<proteinExistence type="predicted"/>
<keyword evidence="2" id="KW-1185">Reference proteome</keyword>
<reference evidence="2" key="1">
    <citation type="journal article" date="2023" name="G3 (Bethesda)">
        <title>Genome assembly and association tests identify interacting loci associated with vigor, precocity, and sex in interspecific pistachio rootstocks.</title>
        <authorList>
            <person name="Palmer W."/>
            <person name="Jacygrad E."/>
            <person name="Sagayaradj S."/>
            <person name="Cavanaugh K."/>
            <person name="Han R."/>
            <person name="Bertier L."/>
            <person name="Beede B."/>
            <person name="Kafkas S."/>
            <person name="Golino D."/>
            <person name="Preece J."/>
            <person name="Michelmore R."/>
        </authorList>
    </citation>
    <scope>NUCLEOTIDE SEQUENCE [LARGE SCALE GENOMIC DNA]</scope>
</reference>
<protein>
    <submittedName>
        <fullName evidence="1">Uncharacterized protein</fullName>
    </submittedName>
</protein>
<dbReference type="EMBL" id="CM047736">
    <property type="protein sequence ID" value="KAJ0051603.1"/>
    <property type="molecule type" value="Genomic_DNA"/>
</dbReference>
<evidence type="ECO:0000313" key="1">
    <source>
        <dbReference type="EMBL" id="KAJ0051603.1"/>
    </source>
</evidence>
<gene>
    <name evidence="1" type="ORF">Pint_01483</name>
</gene>
<accession>A0ACC0ZG34</accession>
<dbReference type="Proteomes" id="UP001163603">
    <property type="component" value="Chromosome 1"/>
</dbReference>
<evidence type="ECO:0000313" key="2">
    <source>
        <dbReference type="Proteomes" id="UP001163603"/>
    </source>
</evidence>
<sequence>MLKDRSCWQGREKEPSDLYGKRNKGRKNKKQVIGQIKLKMEGIGKIVVDRWWRASKNQNHHIRLLVTKAPNRAAVHFPSPKQSTKKKLKRRSIKRKKKKLTSGKKWSRHWTLISYQPLRSDL</sequence>
<organism evidence="1 2">
    <name type="scientific">Pistacia integerrima</name>
    <dbReference type="NCBI Taxonomy" id="434235"/>
    <lineage>
        <taxon>Eukaryota</taxon>
        <taxon>Viridiplantae</taxon>
        <taxon>Streptophyta</taxon>
        <taxon>Embryophyta</taxon>
        <taxon>Tracheophyta</taxon>
        <taxon>Spermatophyta</taxon>
        <taxon>Magnoliopsida</taxon>
        <taxon>eudicotyledons</taxon>
        <taxon>Gunneridae</taxon>
        <taxon>Pentapetalae</taxon>
        <taxon>rosids</taxon>
        <taxon>malvids</taxon>
        <taxon>Sapindales</taxon>
        <taxon>Anacardiaceae</taxon>
        <taxon>Pistacia</taxon>
    </lineage>
</organism>
<name>A0ACC0ZG34_9ROSI</name>
<comment type="caution">
    <text evidence="1">The sequence shown here is derived from an EMBL/GenBank/DDBJ whole genome shotgun (WGS) entry which is preliminary data.</text>
</comment>